<reference evidence="1 2" key="1">
    <citation type="submission" date="2019-10" db="EMBL/GenBank/DDBJ databases">
        <title>Alcanivorax sp.PA15-N-34 draft genome sequence.</title>
        <authorList>
            <person name="Liao X."/>
            <person name="Shao Z."/>
        </authorList>
    </citation>
    <scope>NUCLEOTIDE SEQUENCE [LARGE SCALE GENOMIC DNA]</scope>
    <source>
        <strain evidence="1 2">PA15-N-34</strain>
    </source>
</reference>
<organism evidence="1 2">
    <name type="scientific">Alcanivorax sediminis</name>
    <dbReference type="NCBI Taxonomy" id="2663008"/>
    <lineage>
        <taxon>Bacteria</taxon>
        <taxon>Pseudomonadati</taxon>
        <taxon>Pseudomonadota</taxon>
        <taxon>Gammaproteobacteria</taxon>
        <taxon>Oceanospirillales</taxon>
        <taxon>Alcanivoracaceae</taxon>
        <taxon>Alcanivorax</taxon>
    </lineage>
</organism>
<dbReference type="AlphaFoldDB" id="A0A6N7LWB9"/>
<gene>
    <name evidence="1" type="ORF">GFN93_09505</name>
</gene>
<evidence type="ECO:0000313" key="1">
    <source>
        <dbReference type="EMBL" id="MQX53484.1"/>
    </source>
</evidence>
<name>A0A6N7LWB9_9GAMM</name>
<dbReference type="RefSeq" id="WP_153500854.1">
    <property type="nucleotide sequence ID" value="NZ_WIRE01000001.1"/>
</dbReference>
<proteinExistence type="predicted"/>
<sequence length="234" mass="26055">MNTFTRALSLASVGLLVVGCATVKTDELTVEETVGFEDKTVVLSQYDQLPDFPAQTATNVQFGMIGFATAVSNGNAMIEENGIQDPAREISRQLAEGLERNFNIKVINNEELVANSKKLTSLVEVYQGYDYILDVRTLGWGSIYFPTDWNSYRVMYSAHARLIDASSQEVIAEELCNFKPEFEDTNDAPSYDDLKSGEGLKRELDKSVAHCVEYIATMAKFHHQQEVQAMAVSE</sequence>
<dbReference type="Proteomes" id="UP000469421">
    <property type="component" value="Unassembled WGS sequence"/>
</dbReference>
<accession>A0A6N7LWB9</accession>
<comment type="caution">
    <text evidence="1">The sequence shown here is derived from an EMBL/GenBank/DDBJ whole genome shotgun (WGS) entry which is preliminary data.</text>
</comment>
<keyword evidence="2" id="KW-1185">Reference proteome</keyword>
<protein>
    <submittedName>
        <fullName evidence="1">Uncharacterized protein</fullName>
    </submittedName>
</protein>
<dbReference type="EMBL" id="WIRE01000001">
    <property type="protein sequence ID" value="MQX53484.1"/>
    <property type="molecule type" value="Genomic_DNA"/>
</dbReference>
<dbReference type="PROSITE" id="PS51257">
    <property type="entry name" value="PROKAR_LIPOPROTEIN"/>
    <property type="match status" value="1"/>
</dbReference>
<evidence type="ECO:0000313" key="2">
    <source>
        <dbReference type="Proteomes" id="UP000469421"/>
    </source>
</evidence>